<feature type="region of interest" description="Disordered" evidence="1">
    <location>
        <begin position="1"/>
        <end position="62"/>
    </location>
</feature>
<sequence length="62" mass="6930">MERGSAQHGPMLDDQLKRGVENELRGNKPTRAQDWRDPEMPDAEEAGELGLDQPSRTEQPGT</sequence>
<evidence type="ECO:0000313" key="2">
    <source>
        <dbReference type="EMBL" id="QFZ17896.1"/>
    </source>
</evidence>
<dbReference type="RefSeq" id="WP_033435819.1">
    <property type="nucleotide sequence ID" value="NZ_CP034550.1"/>
</dbReference>
<proteinExistence type="predicted"/>
<evidence type="ECO:0000313" key="3">
    <source>
        <dbReference type="Proteomes" id="UP000325787"/>
    </source>
</evidence>
<accession>A0A5Q0GUW3</accession>
<dbReference type="KEGG" id="ssyi:EKG83_10750"/>
<dbReference type="Proteomes" id="UP000325787">
    <property type="component" value="Chromosome"/>
</dbReference>
<protein>
    <submittedName>
        <fullName evidence="2">Uncharacterized protein</fullName>
    </submittedName>
</protein>
<organism evidence="2 3">
    <name type="scientific">Saccharothrix syringae</name>
    <name type="common">Nocardiopsis syringae</name>
    <dbReference type="NCBI Taxonomy" id="103733"/>
    <lineage>
        <taxon>Bacteria</taxon>
        <taxon>Bacillati</taxon>
        <taxon>Actinomycetota</taxon>
        <taxon>Actinomycetes</taxon>
        <taxon>Pseudonocardiales</taxon>
        <taxon>Pseudonocardiaceae</taxon>
        <taxon>Saccharothrix</taxon>
    </lineage>
</organism>
<dbReference type="OrthoDB" id="5519961at2"/>
<keyword evidence="3" id="KW-1185">Reference proteome</keyword>
<evidence type="ECO:0000256" key="1">
    <source>
        <dbReference type="SAM" id="MobiDB-lite"/>
    </source>
</evidence>
<gene>
    <name evidence="2" type="ORF">EKG83_10750</name>
</gene>
<reference evidence="3" key="1">
    <citation type="journal article" date="2021" name="Curr. Microbiol.">
        <title>Complete genome of nocamycin-producing strain Saccharothrix syringae NRRL B-16468 reveals the biosynthetic potential for secondary metabolites.</title>
        <authorList>
            <person name="Mo X."/>
            <person name="Yang S."/>
        </authorList>
    </citation>
    <scope>NUCLEOTIDE SEQUENCE [LARGE SCALE GENOMIC DNA]</scope>
    <source>
        <strain evidence="3">ATCC 51364 / DSM 43886 / JCM 6844 / KCTC 9398 / NBRC 14523 / NRRL B-16468 / INA 2240</strain>
    </source>
</reference>
<dbReference type="EMBL" id="CP034550">
    <property type="protein sequence ID" value="QFZ17896.1"/>
    <property type="molecule type" value="Genomic_DNA"/>
</dbReference>
<name>A0A5Q0GUW3_SACSY</name>
<dbReference type="AlphaFoldDB" id="A0A5Q0GUW3"/>
<feature type="compositionally biased region" description="Basic and acidic residues" evidence="1">
    <location>
        <begin position="14"/>
        <end position="39"/>
    </location>
</feature>